<keyword evidence="7 8" id="KW-0472">Membrane</keyword>
<accession>A0A417YPD3</accession>
<feature type="transmembrane region" description="Helical" evidence="8">
    <location>
        <begin position="185"/>
        <end position="207"/>
    </location>
</feature>
<evidence type="ECO:0000256" key="3">
    <source>
        <dbReference type="ARBA" id="ARBA00022448"/>
    </source>
</evidence>
<evidence type="ECO:0000313" key="10">
    <source>
        <dbReference type="EMBL" id="RHW35701.1"/>
    </source>
</evidence>
<dbReference type="Pfam" id="PF12698">
    <property type="entry name" value="ABC2_membrane_3"/>
    <property type="match status" value="1"/>
</dbReference>
<dbReference type="InterPro" id="IPR051449">
    <property type="entry name" value="ABC-2_transporter_component"/>
</dbReference>
<dbReference type="InterPro" id="IPR047817">
    <property type="entry name" value="ABC2_TM_bact-type"/>
</dbReference>
<comment type="subcellular location">
    <subcellularLocation>
        <location evidence="1">Cell membrane</location>
        <topology evidence="1">Multi-pass membrane protein</topology>
    </subcellularLocation>
</comment>
<comment type="caution">
    <text evidence="10">The sequence shown here is derived from an EMBL/GenBank/DDBJ whole genome shotgun (WGS) entry which is preliminary data.</text>
</comment>
<feature type="transmembrane region" description="Helical" evidence="8">
    <location>
        <begin position="263"/>
        <end position="287"/>
    </location>
</feature>
<sequence length="376" mass="41045">MRKTVAILLLHLKSKFRTSSVWVLMIVMPLVFSFIFGGMAGDKESNKPLVLYAVGSGEISVRAADLLTANDQYNWKKVTAEEAKSEVKEQKAIAAVMIADRIEDKIAAEEPLFDVIVQRETQEYLALYPHLEGAARTIVTSHSFTSTIDGNALPVLLQKVSNHKGIKVEKEIIQKKGKKGENVSIGSLGFTIMFMMFGISAAAATILEERAGGTWARLMTTPASRSQIISGYILSYFLMGWIQLGVMALSIKLFFNGSLGNPLYFIPFASLVILTVVGLGLMIAGLVKTKQQAGAISAVIIVSTCMLGGVYWPLDVVPDFMKLIAKFVPQSWMMSGVTEIVSGSMNGSVILSSVFVLIGFSVLFFFVGLRKLKYET</sequence>
<evidence type="ECO:0000256" key="7">
    <source>
        <dbReference type="ARBA" id="ARBA00023136"/>
    </source>
</evidence>
<dbReference type="PANTHER" id="PTHR30294:SF45">
    <property type="entry name" value="LINEARMYCIN RESISTANCE PERMEASE PROTEIN LNRN"/>
    <property type="match status" value="1"/>
</dbReference>
<comment type="similarity">
    <text evidence="2">Belongs to the ABC-2 integral membrane protein family.</text>
</comment>
<feature type="domain" description="ABC transmembrane type-2" evidence="9">
    <location>
        <begin position="145"/>
        <end position="375"/>
    </location>
</feature>
<protein>
    <submittedName>
        <fullName evidence="10">ABC transporter permease</fullName>
    </submittedName>
</protein>
<evidence type="ECO:0000256" key="6">
    <source>
        <dbReference type="ARBA" id="ARBA00022989"/>
    </source>
</evidence>
<name>A0A417YPD3_9BACI</name>
<dbReference type="RefSeq" id="WP_118923320.1">
    <property type="nucleotide sequence ID" value="NZ_QWEG01000013.1"/>
</dbReference>
<gene>
    <name evidence="10" type="ORF">D1B31_18845</name>
</gene>
<feature type="transmembrane region" description="Helical" evidence="8">
    <location>
        <begin position="294"/>
        <end position="314"/>
    </location>
</feature>
<evidence type="ECO:0000256" key="8">
    <source>
        <dbReference type="SAM" id="Phobius"/>
    </source>
</evidence>
<keyword evidence="5 8" id="KW-0812">Transmembrane</keyword>
<dbReference type="AlphaFoldDB" id="A0A417YPD3"/>
<evidence type="ECO:0000313" key="11">
    <source>
        <dbReference type="Proteomes" id="UP000284416"/>
    </source>
</evidence>
<evidence type="ECO:0000259" key="9">
    <source>
        <dbReference type="PROSITE" id="PS51012"/>
    </source>
</evidence>
<keyword evidence="3" id="KW-0813">Transport</keyword>
<keyword evidence="4" id="KW-1003">Cell membrane</keyword>
<dbReference type="Proteomes" id="UP000284416">
    <property type="component" value="Unassembled WGS sequence"/>
</dbReference>
<dbReference type="GO" id="GO:0005886">
    <property type="term" value="C:plasma membrane"/>
    <property type="evidence" value="ECO:0007669"/>
    <property type="project" value="UniProtKB-SubCell"/>
</dbReference>
<dbReference type="OrthoDB" id="266913at2"/>
<evidence type="ECO:0000256" key="2">
    <source>
        <dbReference type="ARBA" id="ARBA00007783"/>
    </source>
</evidence>
<reference evidence="10 11" key="1">
    <citation type="journal article" date="2017" name="Int. J. Syst. Evol. Microbiol.">
        <title>Bacillus notoginsengisoli sp. nov., a novel bacterium isolated from the rhizosphere of Panax notoginseng.</title>
        <authorList>
            <person name="Zhang M.Y."/>
            <person name="Cheng J."/>
            <person name="Cai Y."/>
            <person name="Zhang T.Y."/>
            <person name="Wu Y.Y."/>
            <person name="Manikprabhu D."/>
            <person name="Li W.J."/>
            <person name="Zhang Y.X."/>
        </authorList>
    </citation>
    <scope>NUCLEOTIDE SEQUENCE [LARGE SCALE GENOMIC DNA]</scope>
    <source>
        <strain evidence="10 11">JCM 30743</strain>
    </source>
</reference>
<evidence type="ECO:0000256" key="4">
    <source>
        <dbReference type="ARBA" id="ARBA00022475"/>
    </source>
</evidence>
<dbReference type="PANTHER" id="PTHR30294">
    <property type="entry name" value="MEMBRANE COMPONENT OF ABC TRANSPORTER YHHJ-RELATED"/>
    <property type="match status" value="1"/>
</dbReference>
<proteinExistence type="inferred from homology"/>
<evidence type="ECO:0000256" key="1">
    <source>
        <dbReference type="ARBA" id="ARBA00004651"/>
    </source>
</evidence>
<dbReference type="EMBL" id="QWEG01000013">
    <property type="protein sequence ID" value="RHW35701.1"/>
    <property type="molecule type" value="Genomic_DNA"/>
</dbReference>
<dbReference type="PROSITE" id="PS51012">
    <property type="entry name" value="ABC_TM2"/>
    <property type="match status" value="1"/>
</dbReference>
<keyword evidence="6 8" id="KW-1133">Transmembrane helix</keyword>
<feature type="transmembrane region" description="Helical" evidence="8">
    <location>
        <begin position="21"/>
        <end position="41"/>
    </location>
</feature>
<evidence type="ECO:0000256" key="5">
    <source>
        <dbReference type="ARBA" id="ARBA00022692"/>
    </source>
</evidence>
<feature type="transmembrane region" description="Helical" evidence="8">
    <location>
        <begin position="228"/>
        <end position="251"/>
    </location>
</feature>
<keyword evidence="11" id="KW-1185">Reference proteome</keyword>
<dbReference type="InterPro" id="IPR013525">
    <property type="entry name" value="ABC2_TM"/>
</dbReference>
<feature type="transmembrane region" description="Helical" evidence="8">
    <location>
        <begin position="349"/>
        <end position="369"/>
    </location>
</feature>
<dbReference type="GO" id="GO:0140359">
    <property type="term" value="F:ABC-type transporter activity"/>
    <property type="evidence" value="ECO:0007669"/>
    <property type="project" value="InterPro"/>
</dbReference>
<organism evidence="10 11">
    <name type="scientific">Neobacillus notoginsengisoli</name>
    <dbReference type="NCBI Taxonomy" id="1578198"/>
    <lineage>
        <taxon>Bacteria</taxon>
        <taxon>Bacillati</taxon>
        <taxon>Bacillota</taxon>
        <taxon>Bacilli</taxon>
        <taxon>Bacillales</taxon>
        <taxon>Bacillaceae</taxon>
        <taxon>Neobacillus</taxon>
    </lineage>
</organism>